<dbReference type="Proteomes" id="UP000028194">
    <property type="component" value="Chromosome"/>
</dbReference>
<protein>
    <submittedName>
        <fullName evidence="2">AAA-like domain</fullName>
    </submittedName>
</protein>
<dbReference type="Gene3D" id="3.40.50.300">
    <property type="entry name" value="P-loop containing nucleotide triphosphate hydrolases"/>
    <property type="match status" value="1"/>
</dbReference>
<dbReference type="KEGG" id="nev:NTE_03380"/>
<dbReference type="SUPFAM" id="SSF52540">
    <property type="entry name" value="P-loop containing nucleoside triphosphate hydrolases"/>
    <property type="match status" value="1"/>
</dbReference>
<reference evidence="2 3" key="1">
    <citation type="journal article" date="2014" name="PLoS ONE">
        <title>Genome Sequence of Candidatus Nitrososphaera evergladensis from Group I.1b Enriched from Everglades Soil Reveals Novel Genomic Features of the Ammonia-Oxidizing Archaea.</title>
        <authorList>
            <person name="Zhalnina K.V."/>
            <person name="Dias R."/>
            <person name="Leonard M.T."/>
            <person name="Dorr de Quadros P."/>
            <person name="Camargo F.A."/>
            <person name="Drew J.C."/>
            <person name="Farmerie W.G."/>
            <person name="Daroub S.H."/>
            <person name="Triplett E.W."/>
        </authorList>
    </citation>
    <scope>NUCLEOTIDE SEQUENCE [LARGE SCALE GENOMIC DNA]</scope>
    <source>
        <strain evidence="2 3">SR1</strain>
    </source>
</reference>
<accession>A0A075MW93</accession>
<dbReference type="EMBL" id="CP007174">
    <property type="protein sequence ID" value="AIF85408.1"/>
    <property type="molecule type" value="Genomic_DNA"/>
</dbReference>
<dbReference type="RefSeq" id="WP_148701821.1">
    <property type="nucleotide sequence ID" value="NZ_CP007174.1"/>
</dbReference>
<dbReference type="OrthoDB" id="45996at2157"/>
<evidence type="ECO:0000313" key="2">
    <source>
        <dbReference type="EMBL" id="AIF85408.1"/>
    </source>
</evidence>
<dbReference type="InterPro" id="IPR051162">
    <property type="entry name" value="T4SS_component"/>
</dbReference>
<evidence type="ECO:0000259" key="1">
    <source>
        <dbReference type="Pfam" id="PF01935"/>
    </source>
</evidence>
<gene>
    <name evidence="2" type="ORF">NTE_03380</name>
</gene>
<dbReference type="eggNOG" id="arCOG00280">
    <property type="taxonomic scope" value="Archaea"/>
</dbReference>
<dbReference type="STRING" id="1459636.NTE_03380"/>
<proteinExistence type="predicted"/>
<dbReference type="Pfam" id="PF12846">
    <property type="entry name" value="AAA_10"/>
    <property type="match status" value="1"/>
</dbReference>
<dbReference type="Gene3D" id="1.10.8.730">
    <property type="match status" value="1"/>
</dbReference>
<dbReference type="PANTHER" id="PTHR30121">
    <property type="entry name" value="UNCHARACTERIZED PROTEIN YJGR-RELATED"/>
    <property type="match status" value="1"/>
</dbReference>
<organism evidence="2 3">
    <name type="scientific">Candidatus Nitrososphaera evergladensis SR1</name>
    <dbReference type="NCBI Taxonomy" id="1459636"/>
    <lineage>
        <taxon>Archaea</taxon>
        <taxon>Nitrososphaerota</taxon>
        <taxon>Nitrososphaeria</taxon>
        <taxon>Nitrososphaerales</taxon>
        <taxon>Nitrososphaeraceae</taxon>
        <taxon>Nitrososphaera</taxon>
    </lineage>
</organism>
<evidence type="ECO:0000313" key="3">
    <source>
        <dbReference type="Proteomes" id="UP000028194"/>
    </source>
</evidence>
<dbReference type="HOGENOM" id="CLU_442559_0_0_2"/>
<dbReference type="InterPro" id="IPR027417">
    <property type="entry name" value="P-loop_NTPase"/>
</dbReference>
<feature type="domain" description="Helicase HerA central" evidence="1">
    <location>
        <begin position="303"/>
        <end position="374"/>
    </location>
</feature>
<dbReference type="InterPro" id="IPR002789">
    <property type="entry name" value="HerA_central"/>
</dbReference>
<dbReference type="GeneID" id="41599026"/>
<dbReference type="Pfam" id="PF01935">
    <property type="entry name" value="DUF87"/>
    <property type="match status" value="1"/>
</dbReference>
<keyword evidence="3" id="KW-1185">Reference proteome</keyword>
<dbReference type="PANTHER" id="PTHR30121:SF6">
    <property type="entry name" value="SLR6007 PROTEIN"/>
    <property type="match status" value="1"/>
</dbReference>
<dbReference type="CDD" id="cd01127">
    <property type="entry name" value="TrwB_TraG_TraD_VirD4"/>
    <property type="match status" value="1"/>
</dbReference>
<name>A0A075MW93_9ARCH</name>
<dbReference type="AlphaFoldDB" id="A0A075MW93"/>
<sequence length="617" mass="68824">MDIFTYEIQPTNFDSLPDEKQETLLTRFASLLNTAGKITMTLARESVDFGGQRFYTNKTYVSSPEEQFGEYLASLGFKFRTVDAAPTLEILSENTRHVIAKYTHDGPDSPPTGRFGRLLVLTGLRPAMSPAWINSLLQHCHIVVVRTRKIDSDQALSMAQKYKSTIEAAAAKKPSLIPRLERAAAVYQGLQAQRTALFYTSVSCAILANSNKDLDIQSKSFIKSMKAAEVRFDVVPFLQRDAALGNWRKDLILELGSLAITFPFVSSDLLEVQGGMLLGQNVITKAPVVYDYRLRDNYNVWLLAASGSGKSVTAKVILRRMTENYPDAHVYVVDPQGEYEQISDYFGLTVTKLTDGINNKSVRRMGFDPYELFDPIDVPQVICDMAKADSLARNEITAKSASATSIFELYDKVDENTKKHLVQLVQGPFAELFKKGAGDTTEISTKTVISLEGAFDNEEREGVLLTLALARAWKSIVAAPRHLPKILVIDEGWLLFKIPTAARFVEMIARTGRKLNVLFLFITQRPADVLESEKGRVILENSDTRILLRNAEIASQEVANALWLSKRERDILPLLMKGEALIFTGEHRLRVRITPASPEELAIFSTSPNSFTPECPP</sequence>